<reference evidence="2 3" key="1">
    <citation type="submission" date="2018-03" db="EMBL/GenBank/DDBJ databases">
        <authorList>
            <person name="Guldener U."/>
        </authorList>
    </citation>
    <scope>NUCLEOTIDE SEQUENCE [LARGE SCALE GENOMIC DNA]</scope>
    <source>
        <strain evidence="2 3">NBRC100155</strain>
    </source>
</reference>
<evidence type="ECO:0000256" key="1">
    <source>
        <dbReference type="SAM" id="MobiDB-lite"/>
    </source>
</evidence>
<proteinExistence type="predicted"/>
<accession>A0A5C3EQE1</accession>
<protein>
    <submittedName>
        <fullName evidence="2">Uncharacterized protein</fullName>
    </submittedName>
</protein>
<dbReference type="OrthoDB" id="3358293at2759"/>
<dbReference type="Proteomes" id="UP000324022">
    <property type="component" value="Unassembled WGS sequence"/>
</dbReference>
<dbReference type="EMBL" id="OOIN01000043">
    <property type="protein sequence ID" value="SPO32360.1"/>
    <property type="molecule type" value="Genomic_DNA"/>
</dbReference>
<evidence type="ECO:0000313" key="2">
    <source>
        <dbReference type="EMBL" id="SPO32360.1"/>
    </source>
</evidence>
<feature type="compositionally biased region" description="Polar residues" evidence="1">
    <location>
        <begin position="125"/>
        <end position="136"/>
    </location>
</feature>
<keyword evidence="3" id="KW-1185">Reference proteome</keyword>
<sequence>MVFQSYGFESTSYNPINMGHASVAAPMNIAGSACGKKRKAFDELESYDAGEYHQIRPKLSLPRSAGLVFNGDAQFHPLPADVNRAMLAQLGHNPFTGSAGGATSSSFVTPSSSSSSGLGHEHKPSNGSDYFSTAAPSQYPDVEPYPSISPSSAYGILGPAPGTGRHNSLTDSSDGMDVDCGSNPSSQQRIHGPQCKSIPQLCVRYNDGAGSELWATCPDCGACSKVDSSQPSSNLCYSP</sequence>
<name>A0A5C3EQE1_9BASI</name>
<feature type="region of interest" description="Disordered" evidence="1">
    <location>
        <begin position="98"/>
        <end position="192"/>
    </location>
</feature>
<feature type="compositionally biased region" description="Low complexity" evidence="1">
    <location>
        <begin position="101"/>
        <end position="116"/>
    </location>
</feature>
<evidence type="ECO:0000313" key="3">
    <source>
        <dbReference type="Proteomes" id="UP000324022"/>
    </source>
</evidence>
<gene>
    <name evidence="2" type="ORF">UTRI_02917</name>
</gene>
<dbReference type="AlphaFoldDB" id="A0A5C3EQE1"/>
<organism evidence="2 3">
    <name type="scientific">Ustilago trichophora</name>
    <dbReference type="NCBI Taxonomy" id="86804"/>
    <lineage>
        <taxon>Eukaryota</taxon>
        <taxon>Fungi</taxon>
        <taxon>Dikarya</taxon>
        <taxon>Basidiomycota</taxon>
        <taxon>Ustilaginomycotina</taxon>
        <taxon>Ustilaginomycetes</taxon>
        <taxon>Ustilaginales</taxon>
        <taxon>Ustilaginaceae</taxon>
        <taxon>Ustilago</taxon>
    </lineage>
</organism>